<dbReference type="Proteomes" id="UP000184079">
    <property type="component" value="Unassembled WGS sequence"/>
</dbReference>
<evidence type="ECO:0000313" key="2">
    <source>
        <dbReference type="EMBL" id="SHH11782.1"/>
    </source>
</evidence>
<dbReference type="Pfam" id="PF10027">
    <property type="entry name" value="DUF2269"/>
    <property type="match status" value="1"/>
</dbReference>
<protein>
    <submittedName>
        <fullName evidence="2">Uncharacterized membrane protein</fullName>
    </submittedName>
</protein>
<feature type="transmembrane region" description="Helical" evidence="1">
    <location>
        <begin position="129"/>
        <end position="147"/>
    </location>
</feature>
<evidence type="ECO:0000313" key="3">
    <source>
        <dbReference type="Proteomes" id="UP000184079"/>
    </source>
</evidence>
<gene>
    <name evidence="2" type="ORF">SAMN05421807_10474</name>
</gene>
<evidence type="ECO:0000256" key="1">
    <source>
        <dbReference type="SAM" id="Phobius"/>
    </source>
</evidence>
<keyword evidence="1" id="KW-1133">Transmembrane helix</keyword>
<dbReference type="InterPro" id="IPR018729">
    <property type="entry name" value="DUF2269_transmembrane"/>
</dbReference>
<keyword evidence="1" id="KW-0472">Membrane</keyword>
<keyword evidence="1" id="KW-0812">Transmembrane</keyword>
<feature type="transmembrane region" description="Helical" evidence="1">
    <location>
        <begin position="6"/>
        <end position="27"/>
    </location>
</feature>
<dbReference type="RefSeq" id="WP_073006342.1">
    <property type="nucleotide sequence ID" value="NZ_FQXD01000004.1"/>
</dbReference>
<feature type="transmembrane region" description="Helical" evidence="1">
    <location>
        <begin position="48"/>
        <end position="69"/>
    </location>
</feature>
<feature type="transmembrane region" description="Helical" evidence="1">
    <location>
        <begin position="75"/>
        <end position="97"/>
    </location>
</feature>
<proteinExistence type="predicted"/>
<dbReference type="OrthoDB" id="1493393at2"/>
<reference evidence="3" key="1">
    <citation type="submission" date="2016-11" db="EMBL/GenBank/DDBJ databases">
        <authorList>
            <person name="Varghese N."/>
            <person name="Submissions S."/>
        </authorList>
    </citation>
    <scope>NUCLEOTIDE SEQUENCE [LARGE SCALE GENOMIC DNA]</scope>
    <source>
        <strain evidence="3">CGMCC 1.6496</strain>
    </source>
</reference>
<organism evidence="2 3">
    <name type="scientific">Virgibacillus chiguensis</name>
    <dbReference type="NCBI Taxonomy" id="411959"/>
    <lineage>
        <taxon>Bacteria</taxon>
        <taxon>Bacillati</taxon>
        <taxon>Bacillota</taxon>
        <taxon>Bacilli</taxon>
        <taxon>Bacillales</taxon>
        <taxon>Bacillaceae</taxon>
        <taxon>Virgibacillus</taxon>
    </lineage>
</organism>
<dbReference type="EMBL" id="FQXD01000004">
    <property type="protein sequence ID" value="SHH11782.1"/>
    <property type="molecule type" value="Genomic_DNA"/>
</dbReference>
<accession>A0A1M5QCN9</accession>
<sequence length="150" mass="16983">MELYDLMAFIHIIAAIIGMGPGFFMILPVKAATTMAELQYGYKIRNKLHGSVMIGGTLLLLTGLMMGVLRPYLFAQGWFTGSLLLFLLALAFGPLVLSPRSKPIKKLLQTHPDNTIPDEYVRLSRKLFFYERIESLLFMIIIILMITKPF</sequence>
<dbReference type="AlphaFoldDB" id="A0A1M5QCN9"/>
<keyword evidence="3" id="KW-1185">Reference proteome</keyword>
<name>A0A1M5QCN9_9BACI</name>